<dbReference type="AlphaFoldDB" id="D2U3K7"/>
<reference evidence="1" key="1">
    <citation type="journal article" date="2010" name="Insect Mol. Biol.">
        <title>The draft genome sequence of Arsenophonus nasoniae, son-killer bacterium of Nasonia vitripennis, reveals genes associated with virulence and symbiosis.</title>
        <authorList>
            <person name="Wilkes T."/>
            <person name="Darby A.C."/>
            <person name="Choi J."/>
            <person name="Colborne J.K."/>
            <person name="Werren J.H."/>
            <person name="Hurst G.D.D."/>
        </authorList>
    </citation>
    <scope>NUCLEOTIDE SEQUENCE</scope>
</reference>
<sequence length="59" mass="7143">MIIMVPFIDNKKFNKNFFIIFKSSPLSILNTKKPILIIYKQIPYYKLLFALWKFIMQAK</sequence>
<accession>D2U3K7</accession>
<dbReference type="EMBL" id="FN545258">
    <property type="protein sequence ID" value="CBA75946.1"/>
    <property type="molecule type" value="Genomic_DNA"/>
</dbReference>
<evidence type="ECO:0000313" key="1">
    <source>
        <dbReference type="EMBL" id="CBA75946.1"/>
    </source>
</evidence>
<proteinExistence type="predicted"/>
<protein>
    <submittedName>
        <fullName evidence="1">Uncharacterized protein</fullName>
    </submittedName>
</protein>
<organism evidence="1">
    <name type="scientific">Arsenophonus nasoniae</name>
    <name type="common">son-killer infecting Nasonia vitripennis</name>
    <dbReference type="NCBI Taxonomy" id="638"/>
    <lineage>
        <taxon>Bacteria</taxon>
        <taxon>Pseudomonadati</taxon>
        <taxon>Pseudomonadota</taxon>
        <taxon>Gammaproteobacteria</taxon>
        <taxon>Enterobacterales</taxon>
        <taxon>Morganellaceae</taxon>
        <taxon>Arsenophonus</taxon>
    </lineage>
</organism>
<gene>
    <name evidence="1" type="ORF">ARN_32390</name>
</gene>
<name>D2U3K7_9GAMM</name>